<gene>
    <name evidence="1" type="ORF">ACH5RR_008408</name>
</gene>
<proteinExistence type="predicted"/>
<dbReference type="AlphaFoldDB" id="A0ABD3ABE5"/>
<evidence type="ECO:0000313" key="2">
    <source>
        <dbReference type="Proteomes" id="UP001630127"/>
    </source>
</evidence>
<keyword evidence="2" id="KW-1185">Reference proteome</keyword>
<reference evidence="1 2" key="1">
    <citation type="submission" date="2024-11" db="EMBL/GenBank/DDBJ databases">
        <title>A near-complete genome assembly of Cinchona calisaya.</title>
        <authorList>
            <person name="Lian D.C."/>
            <person name="Zhao X.W."/>
            <person name="Wei L."/>
        </authorList>
    </citation>
    <scope>NUCLEOTIDE SEQUENCE [LARGE SCALE GENOMIC DNA]</scope>
    <source>
        <tissue evidence="1">Nenye</tissue>
    </source>
</reference>
<organism evidence="1 2">
    <name type="scientific">Cinchona calisaya</name>
    <dbReference type="NCBI Taxonomy" id="153742"/>
    <lineage>
        <taxon>Eukaryota</taxon>
        <taxon>Viridiplantae</taxon>
        <taxon>Streptophyta</taxon>
        <taxon>Embryophyta</taxon>
        <taxon>Tracheophyta</taxon>
        <taxon>Spermatophyta</taxon>
        <taxon>Magnoliopsida</taxon>
        <taxon>eudicotyledons</taxon>
        <taxon>Gunneridae</taxon>
        <taxon>Pentapetalae</taxon>
        <taxon>asterids</taxon>
        <taxon>lamiids</taxon>
        <taxon>Gentianales</taxon>
        <taxon>Rubiaceae</taxon>
        <taxon>Cinchonoideae</taxon>
        <taxon>Cinchoneae</taxon>
        <taxon>Cinchona</taxon>
    </lineage>
</organism>
<comment type="caution">
    <text evidence="1">The sequence shown here is derived from an EMBL/GenBank/DDBJ whole genome shotgun (WGS) entry which is preliminary data.</text>
</comment>
<dbReference type="EMBL" id="JBJUIK010000004">
    <property type="protein sequence ID" value="KAL3529086.1"/>
    <property type="molecule type" value="Genomic_DNA"/>
</dbReference>
<evidence type="ECO:0000313" key="1">
    <source>
        <dbReference type="EMBL" id="KAL3529086.1"/>
    </source>
</evidence>
<accession>A0ABD3ABE5</accession>
<name>A0ABD3ABE5_9GENT</name>
<sequence length="147" mass="16848">MHDISDSLFEHDIILRPDTSGDDLTSSFLNIFLDCIKKNDVFKMDVKDDNDQNALFGAQFGVPTKNFTSILVRLQHYLHREVVVYKKDERKRLAASIVWKSPSAGSHKLNMDGSSIGNPSNVEARELFETQLAKWLLVLLSQWQLHF</sequence>
<protein>
    <submittedName>
        <fullName evidence="1">Uncharacterized protein</fullName>
    </submittedName>
</protein>
<dbReference type="Proteomes" id="UP001630127">
    <property type="component" value="Unassembled WGS sequence"/>
</dbReference>